<keyword evidence="3" id="KW-1185">Reference proteome</keyword>
<organism evidence="4">
    <name type="scientific">Schistocephalus solidus</name>
    <name type="common">Tapeworm</name>
    <dbReference type="NCBI Taxonomy" id="70667"/>
    <lineage>
        <taxon>Eukaryota</taxon>
        <taxon>Metazoa</taxon>
        <taxon>Spiralia</taxon>
        <taxon>Lophotrochozoa</taxon>
        <taxon>Platyhelminthes</taxon>
        <taxon>Cestoda</taxon>
        <taxon>Eucestoda</taxon>
        <taxon>Diphyllobothriidea</taxon>
        <taxon>Diphyllobothriidae</taxon>
        <taxon>Schistocephalus</taxon>
    </lineage>
</organism>
<proteinExistence type="predicted"/>
<evidence type="ECO:0000256" key="1">
    <source>
        <dbReference type="SAM" id="MobiDB-lite"/>
    </source>
</evidence>
<feature type="region of interest" description="Disordered" evidence="1">
    <location>
        <begin position="1"/>
        <end position="54"/>
    </location>
</feature>
<dbReference type="Proteomes" id="UP000275846">
    <property type="component" value="Unassembled WGS sequence"/>
</dbReference>
<evidence type="ECO:0000313" key="3">
    <source>
        <dbReference type="Proteomes" id="UP000275846"/>
    </source>
</evidence>
<dbReference type="AlphaFoldDB" id="A0A183SDX8"/>
<name>A0A183SDX8_SCHSO</name>
<dbReference type="EMBL" id="UYSU01032249">
    <property type="protein sequence ID" value="VDL88811.1"/>
    <property type="molecule type" value="Genomic_DNA"/>
</dbReference>
<protein>
    <submittedName>
        <fullName evidence="2 4">Uncharacterized protein</fullName>
    </submittedName>
</protein>
<evidence type="ECO:0000313" key="2">
    <source>
        <dbReference type="EMBL" id="VDL88811.1"/>
    </source>
</evidence>
<reference evidence="4" key="1">
    <citation type="submission" date="2016-06" db="UniProtKB">
        <authorList>
            <consortium name="WormBaseParasite"/>
        </authorList>
    </citation>
    <scope>IDENTIFICATION</scope>
</reference>
<accession>A0A183SDX8</accession>
<evidence type="ECO:0000313" key="4">
    <source>
        <dbReference type="WBParaSite" id="SSLN_0000250001-mRNA-1"/>
    </source>
</evidence>
<dbReference type="WBParaSite" id="SSLN_0000250001-mRNA-1">
    <property type="protein sequence ID" value="SSLN_0000250001-mRNA-1"/>
    <property type="gene ID" value="SSLN_0000250001"/>
</dbReference>
<gene>
    <name evidence="2" type="ORF">SSLN_LOCUS2426</name>
</gene>
<reference evidence="2 3" key="2">
    <citation type="submission" date="2018-11" db="EMBL/GenBank/DDBJ databases">
        <authorList>
            <consortium name="Pathogen Informatics"/>
        </authorList>
    </citation>
    <scope>NUCLEOTIDE SEQUENCE [LARGE SCALE GENOMIC DNA]</scope>
    <source>
        <strain evidence="2 3">NST_G2</strain>
    </source>
</reference>
<sequence length="97" mass="10252">MEHPGPPTISAANENGGRRRHSENPADAVSQVVGRCNDERGEPSRSGTPTQADAAEQAIGGGDDTVDTMETQCTTSVDRPGTIRTVAWEVRASLYSL</sequence>